<dbReference type="Proteomes" id="UP001201273">
    <property type="component" value="Unassembled WGS sequence"/>
</dbReference>
<keyword evidence="2" id="KW-1185">Reference proteome</keyword>
<dbReference type="RefSeq" id="WP_233052617.1">
    <property type="nucleotide sequence ID" value="NZ_JAIMJA010000008.1"/>
</dbReference>
<evidence type="ECO:0000313" key="1">
    <source>
        <dbReference type="EMBL" id="MCE2595122.1"/>
    </source>
</evidence>
<organism evidence="1 2">
    <name type="scientific">Motilimonas cestriensis</name>
    <dbReference type="NCBI Taxonomy" id="2742685"/>
    <lineage>
        <taxon>Bacteria</taxon>
        <taxon>Pseudomonadati</taxon>
        <taxon>Pseudomonadota</taxon>
        <taxon>Gammaproteobacteria</taxon>
        <taxon>Alteromonadales</taxon>
        <taxon>Alteromonadales genera incertae sedis</taxon>
        <taxon>Motilimonas</taxon>
    </lineage>
</organism>
<dbReference type="EMBL" id="JAIMJA010000008">
    <property type="protein sequence ID" value="MCE2595122.1"/>
    <property type="molecule type" value="Genomic_DNA"/>
</dbReference>
<evidence type="ECO:0000313" key="2">
    <source>
        <dbReference type="Proteomes" id="UP001201273"/>
    </source>
</evidence>
<name>A0ABS8WAJ4_9GAMM</name>
<comment type="caution">
    <text evidence="1">The sequence shown here is derived from an EMBL/GenBank/DDBJ whole genome shotgun (WGS) entry which is preliminary data.</text>
</comment>
<dbReference type="PROSITE" id="PS51257">
    <property type="entry name" value="PROKAR_LIPOPROTEIN"/>
    <property type="match status" value="1"/>
</dbReference>
<dbReference type="InterPro" id="IPR021242">
    <property type="entry name" value="DUF2799"/>
</dbReference>
<sequence length="120" mass="13473">MRLVITLFTIGLLSACANTEQQNLATQNNWYKVGTIDGQQGHSEKSANDLKKLANLGEINLADYKKGYEEGLDSYCELSNAYVLGVTRQYYQGVCEDRPNGWKFRENWISGRHSTAAGMM</sequence>
<reference evidence="1 2" key="1">
    <citation type="journal article" date="2022" name="Environ. Microbiol. Rep.">
        <title>Eco-phylogenetic analyses reveal divergent evolution of vitamin B12 metabolism in the marine bacterial family 'Psychromonadaceae'.</title>
        <authorList>
            <person name="Jin X."/>
            <person name="Yang Y."/>
            <person name="Cao H."/>
            <person name="Gao B."/>
            <person name="Zhao Z."/>
        </authorList>
    </citation>
    <scope>NUCLEOTIDE SEQUENCE [LARGE SCALE GENOMIC DNA]</scope>
    <source>
        <strain evidence="1 2">MKS20</strain>
    </source>
</reference>
<dbReference type="Pfam" id="PF10973">
    <property type="entry name" value="DUF2799"/>
    <property type="match status" value="1"/>
</dbReference>
<protein>
    <submittedName>
        <fullName evidence="1">DUF2799 domain-containing protein</fullName>
    </submittedName>
</protein>
<proteinExistence type="predicted"/>
<gene>
    <name evidence="1" type="ORF">K6Y31_09855</name>
</gene>
<accession>A0ABS8WAJ4</accession>